<dbReference type="InterPro" id="IPR025610">
    <property type="entry name" value="MYC/MYB_N"/>
</dbReference>
<dbReference type="Gramene" id="mRNA:HanXRQr2_Chr08g0317841">
    <property type="protein sequence ID" value="mRNA:HanXRQr2_Chr08g0317841"/>
    <property type="gene ID" value="HanXRQr2_Chr08g0317841"/>
</dbReference>
<accession>A0A251U2A1</accession>
<keyword evidence="3" id="KW-0472">Membrane</keyword>
<feature type="domain" description="Transcription factor MYC/MYB N-terminal" evidence="4">
    <location>
        <begin position="4"/>
        <end position="123"/>
    </location>
</feature>
<evidence type="ECO:0000256" key="3">
    <source>
        <dbReference type="SAM" id="Phobius"/>
    </source>
</evidence>
<sequence>MMVLMKMLRPLVETNAWDYCILWKFGDDPSSGSQGVCRNVKEEMELLHVPYLCRDVYVKHSIRTSACEKLAMIPSSLSLFHGIHGEVAVSKQPMWLSNDSIGTQIVVPVEGGLIELYRSKHVRFGLLVLLSILNIYFYNRFSILINGYIDSRRSNDDRESYFTLGCHCGSWITCRRVEKLSEFISLSSHWPYIRAPFCGSTTDHSLSNTRLVNGSN</sequence>
<proteinExistence type="predicted"/>
<evidence type="ECO:0000313" key="6">
    <source>
        <dbReference type="EMBL" id="OTG17133.1"/>
    </source>
</evidence>
<evidence type="ECO:0000313" key="5">
    <source>
        <dbReference type="EMBL" id="KAF5793565.1"/>
    </source>
</evidence>
<dbReference type="AlphaFoldDB" id="A0A251U2A1"/>
<keyword evidence="1" id="KW-0805">Transcription regulation</keyword>
<keyword evidence="7" id="KW-1185">Reference proteome</keyword>
<keyword evidence="3" id="KW-1133">Transmembrane helix</keyword>
<dbReference type="Proteomes" id="UP000215914">
    <property type="component" value="Chromosome 8"/>
</dbReference>
<keyword evidence="2" id="KW-0804">Transcription</keyword>
<dbReference type="InParanoid" id="A0A251U2A1"/>
<reference evidence="5 7" key="1">
    <citation type="journal article" date="2017" name="Nature">
        <title>The sunflower genome provides insights into oil metabolism, flowering and Asterid evolution.</title>
        <authorList>
            <person name="Badouin H."/>
            <person name="Gouzy J."/>
            <person name="Grassa C.J."/>
            <person name="Murat F."/>
            <person name="Staton S.E."/>
            <person name="Cottret L."/>
            <person name="Lelandais-Briere C."/>
            <person name="Owens G.L."/>
            <person name="Carrere S."/>
            <person name="Mayjonade B."/>
            <person name="Legrand L."/>
            <person name="Gill N."/>
            <person name="Kane N.C."/>
            <person name="Bowers J.E."/>
            <person name="Hubner S."/>
            <person name="Bellec A."/>
            <person name="Berard A."/>
            <person name="Berges H."/>
            <person name="Blanchet N."/>
            <person name="Boniface M.C."/>
            <person name="Brunel D."/>
            <person name="Catrice O."/>
            <person name="Chaidir N."/>
            <person name="Claudel C."/>
            <person name="Donnadieu C."/>
            <person name="Faraut T."/>
            <person name="Fievet G."/>
            <person name="Helmstetter N."/>
            <person name="King M."/>
            <person name="Knapp S.J."/>
            <person name="Lai Z."/>
            <person name="Le Paslier M.C."/>
            <person name="Lippi Y."/>
            <person name="Lorenzon L."/>
            <person name="Mandel J.R."/>
            <person name="Marage G."/>
            <person name="Marchand G."/>
            <person name="Marquand E."/>
            <person name="Bret-Mestries E."/>
            <person name="Morien E."/>
            <person name="Nambeesan S."/>
            <person name="Nguyen T."/>
            <person name="Pegot-Espagnet P."/>
            <person name="Pouilly N."/>
            <person name="Raftis F."/>
            <person name="Sallet E."/>
            <person name="Schiex T."/>
            <person name="Thomas J."/>
            <person name="Vandecasteele C."/>
            <person name="Vares D."/>
            <person name="Vear F."/>
            <person name="Vautrin S."/>
            <person name="Crespi M."/>
            <person name="Mangin B."/>
            <person name="Burke J.M."/>
            <person name="Salse J."/>
            <person name="Munos S."/>
            <person name="Vincourt P."/>
            <person name="Rieseberg L.H."/>
            <person name="Langlade N.B."/>
        </authorList>
    </citation>
    <scope>NUCLEOTIDE SEQUENCE [LARGE SCALE GENOMIC DNA]</scope>
    <source>
        <strain evidence="7">cv. SF193</strain>
        <tissue evidence="5">Leaves</tissue>
    </source>
</reference>
<organism evidence="6 7">
    <name type="scientific">Helianthus annuus</name>
    <name type="common">Common sunflower</name>
    <dbReference type="NCBI Taxonomy" id="4232"/>
    <lineage>
        <taxon>Eukaryota</taxon>
        <taxon>Viridiplantae</taxon>
        <taxon>Streptophyta</taxon>
        <taxon>Embryophyta</taxon>
        <taxon>Tracheophyta</taxon>
        <taxon>Spermatophyta</taxon>
        <taxon>Magnoliopsida</taxon>
        <taxon>eudicotyledons</taxon>
        <taxon>Gunneridae</taxon>
        <taxon>Pentapetalae</taxon>
        <taxon>asterids</taxon>
        <taxon>campanulids</taxon>
        <taxon>Asterales</taxon>
        <taxon>Asteraceae</taxon>
        <taxon>Asteroideae</taxon>
        <taxon>Heliantheae alliance</taxon>
        <taxon>Heliantheae</taxon>
        <taxon>Helianthus</taxon>
    </lineage>
</organism>
<evidence type="ECO:0000313" key="7">
    <source>
        <dbReference type="Proteomes" id="UP000215914"/>
    </source>
</evidence>
<reference evidence="5" key="3">
    <citation type="submission" date="2020-06" db="EMBL/GenBank/DDBJ databases">
        <title>Helianthus annuus Genome sequencing and assembly Release 2.</title>
        <authorList>
            <person name="Gouzy J."/>
            <person name="Langlade N."/>
            <person name="Munos S."/>
        </authorList>
    </citation>
    <scope>NUCLEOTIDE SEQUENCE</scope>
    <source>
        <tissue evidence="5">Leaves</tissue>
    </source>
</reference>
<name>A0A251U2A1_HELAN</name>
<evidence type="ECO:0000256" key="2">
    <source>
        <dbReference type="ARBA" id="ARBA00023163"/>
    </source>
</evidence>
<feature type="transmembrane region" description="Helical" evidence="3">
    <location>
        <begin position="124"/>
        <end position="149"/>
    </location>
</feature>
<reference evidence="6" key="2">
    <citation type="submission" date="2017-02" db="EMBL/GenBank/DDBJ databases">
        <title>Sunflower complete genome.</title>
        <authorList>
            <person name="Langlade N."/>
            <person name="Munos S."/>
        </authorList>
    </citation>
    <scope>NUCLEOTIDE SEQUENCE [LARGE SCALE GENOMIC DNA]</scope>
    <source>
        <tissue evidence="6">Leaves</tissue>
    </source>
</reference>
<protein>
    <submittedName>
        <fullName evidence="5 6">Transcription factor MYC/MYB</fullName>
    </submittedName>
</protein>
<dbReference type="Pfam" id="PF14215">
    <property type="entry name" value="bHLH-MYC_N"/>
    <property type="match status" value="1"/>
</dbReference>
<dbReference type="EMBL" id="MNCJ02000323">
    <property type="protein sequence ID" value="KAF5793565.1"/>
    <property type="molecule type" value="Genomic_DNA"/>
</dbReference>
<keyword evidence="3" id="KW-0812">Transmembrane</keyword>
<dbReference type="EMBL" id="CM007897">
    <property type="protein sequence ID" value="OTG17133.1"/>
    <property type="molecule type" value="Genomic_DNA"/>
</dbReference>
<evidence type="ECO:0000256" key="1">
    <source>
        <dbReference type="ARBA" id="ARBA00023015"/>
    </source>
</evidence>
<gene>
    <name evidence="6" type="ORF">HannXRQ_Chr08g0208701</name>
    <name evidence="5" type="ORF">HanXRQr2_Chr08g0317841</name>
</gene>
<evidence type="ECO:0000259" key="4">
    <source>
        <dbReference type="Pfam" id="PF14215"/>
    </source>
</evidence>